<dbReference type="PANTHER" id="PTHR36045">
    <property type="entry name" value="OS04G0558500 PROTEIN"/>
    <property type="match status" value="1"/>
</dbReference>
<gene>
    <name evidence="2" type="ORF">FPE_LOCUS16734</name>
</gene>
<sequence>MSTRTQNQNPTQRDDVLQEEDEEEEVLKLEEEVEQIAQKVLEYRTRRPDQLYSTLASLLSSQRPIIPPTRLSESGSEPGPEPETGPNSVVPVESSGMASLVGEDQEEAEKIQLLKQKTSSNATMMPIVLERMKDYMARVDKLELSNGIIHPAFKRKRTSGPAFSH</sequence>
<evidence type="ECO:0000256" key="1">
    <source>
        <dbReference type="SAM" id="MobiDB-lite"/>
    </source>
</evidence>
<dbReference type="AlphaFoldDB" id="A0AAD2DZM0"/>
<evidence type="ECO:0000313" key="2">
    <source>
        <dbReference type="EMBL" id="CAI9769556.1"/>
    </source>
</evidence>
<feature type="compositionally biased region" description="Polar residues" evidence="1">
    <location>
        <begin position="1"/>
        <end position="11"/>
    </location>
</feature>
<name>A0AAD2DZM0_9LAMI</name>
<protein>
    <submittedName>
        <fullName evidence="2">Uncharacterized protein</fullName>
    </submittedName>
</protein>
<organism evidence="2 3">
    <name type="scientific">Fraxinus pennsylvanica</name>
    <dbReference type="NCBI Taxonomy" id="56036"/>
    <lineage>
        <taxon>Eukaryota</taxon>
        <taxon>Viridiplantae</taxon>
        <taxon>Streptophyta</taxon>
        <taxon>Embryophyta</taxon>
        <taxon>Tracheophyta</taxon>
        <taxon>Spermatophyta</taxon>
        <taxon>Magnoliopsida</taxon>
        <taxon>eudicotyledons</taxon>
        <taxon>Gunneridae</taxon>
        <taxon>Pentapetalae</taxon>
        <taxon>asterids</taxon>
        <taxon>lamiids</taxon>
        <taxon>Lamiales</taxon>
        <taxon>Oleaceae</taxon>
        <taxon>Oleeae</taxon>
        <taxon>Fraxinus</taxon>
    </lineage>
</organism>
<evidence type="ECO:0000313" key="3">
    <source>
        <dbReference type="Proteomes" id="UP000834106"/>
    </source>
</evidence>
<dbReference type="PANTHER" id="PTHR36045:SF2">
    <property type="entry name" value="OS04G0558500 PROTEIN"/>
    <property type="match status" value="1"/>
</dbReference>
<feature type="region of interest" description="Disordered" evidence="1">
    <location>
        <begin position="1"/>
        <end position="29"/>
    </location>
</feature>
<reference evidence="2" key="1">
    <citation type="submission" date="2023-05" db="EMBL/GenBank/DDBJ databases">
        <authorList>
            <person name="Huff M."/>
        </authorList>
    </citation>
    <scope>NUCLEOTIDE SEQUENCE</scope>
</reference>
<dbReference type="EMBL" id="OU503045">
    <property type="protein sequence ID" value="CAI9769556.1"/>
    <property type="molecule type" value="Genomic_DNA"/>
</dbReference>
<accession>A0AAD2DZM0</accession>
<feature type="compositionally biased region" description="Low complexity" evidence="1">
    <location>
        <begin position="72"/>
        <end position="88"/>
    </location>
</feature>
<proteinExistence type="predicted"/>
<feature type="region of interest" description="Disordered" evidence="1">
    <location>
        <begin position="62"/>
        <end position="104"/>
    </location>
</feature>
<dbReference type="Proteomes" id="UP000834106">
    <property type="component" value="Chromosome 10"/>
</dbReference>
<keyword evidence="3" id="KW-1185">Reference proteome</keyword>